<comment type="caution">
    <text evidence="8">The sequence shown here is derived from an EMBL/GenBank/DDBJ whole genome shotgun (WGS) entry which is preliminary data.</text>
</comment>
<dbReference type="PROSITE" id="PS50199">
    <property type="entry name" value="ZF_RANBP2_2"/>
    <property type="match status" value="2"/>
</dbReference>
<reference evidence="8" key="1">
    <citation type="submission" date="2019-10" db="EMBL/GenBank/DDBJ databases">
        <authorList>
            <person name="Zhang R."/>
            <person name="Pan Y."/>
            <person name="Wang J."/>
            <person name="Ma R."/>
            <person name="Yu S."/>
        </authorList>
    </citation>
    <scope>NUCLEOTIDE SEQUENCE</scope>
    <source>
        <strain evidence="8">LA-IB0</strain>
        <tissue evidence="8">Leaf</tissue>
    </source>
</reference>
<organism evidence="8 9">
    <name type="scientific">Buddleja alternifolia</name>
    <dbReference type="NCBI Taxonomy" id="168488"/>
    <lineage>
        <taxon>Eukaryota</taxon>
        <taxon>Viridiplantae</taxon>
        <taxon>Streptophyta</taxon>
        <taxon>Embryophyta</taxon>
        <taxon>Tracheophyta</taxon>
        <taxon>Spermatophyta</taxon>
        <taxon>Magnoliopsida</taxon>
        <taxon>eudicotyledons</taxon>
        <taxon>Gunneridae</taxon>
        <taxon>Pentapetalae</taxon>
        <taxon>asterids</taxon>
        <taxon>lamiids</taxon>
        <taxon>Lamiales</taxon>
        <taxon>Scrophulariaceae</taxon>
        <taxon>Buddlejeae</taxon>
        <taxon>Buddleja</taxon>
    </lineage>
</organism>
<dbReference type="PANTHER" id="PTHR46622">
    <property type="entry name" value="DNA-DEPENDENT METALLOPROTEASE WSS1"/>
    <property type="match status" value="1"/>
</dbReference>
<evidence type="ECO:0000313" key="9">
    <source>
        <dbReference type="Proteomes" id="UP000826271"/>
    </source>
</evidence>
<keyword evidence="9" id="KW-1185">Reference proteome</keyword>
<feature type="domain" description="WLM" evidence="7">
    <location>
        <begin position="1"/>
        <end position="196"/>
    </location>
</feature>
<dbReference type="Pfam" id="PF08325">
    <property type="entry name" value="WLM"/>
    <property type="match status" value="1"/>
</dbReference>
<dbReference type="EMBL" id="WHWC01000018">
    <property type="protein sequence ID" value="KAG8365144.1"/>
    <property type="molecule type" value="Genomic_DNA"/>
</dbReference>
<dbReference type="SUPFAM" id="SSF90209">
    <property type="entry name" value="Ran binding protein zinc finger-like"/>
    <property type="match status" value="1"/>
</dbReference>
<feature type="compositionally biased region" description="Low complexity" evidence="5">
    <location>
        <begin position="297"/>
        <end position="308"/>
    </location>
</feature>
<dbReference type="InterPro" id="IPR036443">
    <property type="entry name" value="Znf_RanBP2_sf"/>
</dbReference>
<evidence type="ECO:0000256" key="4">
    <source>
        <dbReference type="PROSITE-ProRule" id="PRU00322"/>
    </source>
</evidence>
<keyword evidence="2 4" id="KW-0863">Zinc-finger</keyword>
<keyword evidence="3" id="KW-0862">Zinc</keyword>
<evidence type="ECO:0000256" key="3">
    <source>
        <dbReference type="ARBA" id="ARBA00022833"/>
    </source>
</evidence>
<protein>
    <submittedName>
        <fullName evidence="8">Uncharacterized protein</fullName>
    </submittedName>
</protein>
<evidence type="ECO:0000256" key="2">
    <source>
        <dbReference type="ARBA" id="ARBA00022771"/>
    </source>
</evidence>
<dbReference type="PROSITE" id="PS51397">
    <property type="entry name" value="WLM"/>
    <property type="match status" value="1"/>
</dbReference>
<dbReference type="SMART" id="SM00547">
    <property type="entry name" value="ZnF_RBZ"/>
    <property type="match status" value="2"/>
</dbReference>
<evidence type="ECO:0000313" key="8">
    <source>
        <dbReference type="EMBL" id="KAG8365144.1"/>
    </source>
</evidence>
<dbReference type="Pfam" id="PF00641">
    <property type="entry name" value="Zn_ribbon_RanBP"/>
    <property type="match status" value="1"/>
</dbReference>
<dbReference type="GO" id="GO:0008270">
    <property type="term" value="F:zinc ion binding"/>
    <property type="evidence" value="ECO:0007669"/>
    <property type="project" value="UniProtKB-KW"/>
</dbReference>
<evidence type="ECO:0000256" key="5">
    <source>
        <dbReference type="SAM" id="MobiDB-lite"/>
    </source>
</evidence>
<feature type="region of interest" description="Disordered" evidence="5">
    <location>
        <begin position="278"/>
        <end position="308"/>
    </location>
</feature>
<dbReference type="InterPro" id="IPR053000">
    <property type="entry name" value="WSS1-like_metalloprotease"/>
</dbReference>
<dbReference type="InterPro" id="IPR001876">
    <property type="entry name" value="Znf_RanBP2"/>
</dbReference>
<dbReference type="PANTHER" id="PTHR46622:SF3">
    <property type="entry name" value="ZINC ION BINDING PROTEIN"/>
    <property type="match status" value="1"/>
</dbReference>
<dbReference type="Proteomes" id="UP000826271">
    <property type="component" value="Unassembled WGS sequence"/>
</dbReference>
<feature type="domain" description="RanBP2-type" evidence="6">
    <location>
        <begin position="351"/>
        <end position="380"/>
    </location>
</feature>
<dbReference type="InterPro" id="IPR013536">
    <property type="entry name" value="WLM_dom"/>
</dbReference>
<dbReference type="GO" id="GO:0006281">
    <property type="term" value="P:DNA repair"/>
    <property type="evidence" value="ECO:0007669"/>
    <property type="project" value="TreeGrafter"/>
</dbReference>
<dbReference type="GO" id="GO:0008237">
    <property type="term" value="F:metallopeptidase activity"/>
    <property type="evidence" value="ECO:0007669"/>
    <property type="project" value="TreeGrafter"/>
</dbReference>
<gene>
    <name evidence="8" type="ORF">BUALT_Bualt18G0073800</name>
</gene>
<evidence type="ECO:0000256" key="1">
    <source>
        <dbReference type="ARBA" id="ARBA00022723"/>
    </source>
</evidence>
<dbReference type="PROSITE" id="PS01358">
    <property type="entry name" value="ZF_RANBP2_1"/>
    <property type="match status" value="2"/>
</dbReference>
<dbReference type="GO" id="GO:0005634">
    <property type="term" value="C:nucleus"/>
    <property type="evidence" value="ECO:0007669"/>
    <property type="project" value="TreeGrafter"/>
</dbReference>
<proteinExistence type="predicted"/>
<keyword evidence="1" id="KW-0479">Metal-binding</keyword>
<feature type="domain" description="RanBP2-type" evidence="6">
    <location>
        <begin position="317"/>
        <end position="346"/>
    </location>
</feature>
<dbReference type="AlphaFoldDB" id="A0AAV6W3Z5"/>
<name>A0AAV6W3Z5_9LAMI</name>
<sequence length="394" mass="43763">MNLGDLNKIWEIKTLKRKPREEEARKILDTIAKQVQPIMQSTFCSPKNPRLLGLNVGSGIHVKLRLRRANRDDEFLPFHEVLDTMLHELCHNKHGPHNASFYNLWDEIRKECEDLINKGISGTAQGFDLPGKRLGGASRKLPLSSLRKAALMAAENRVRLGSLLPSGPKRIGGDNSIMAALSPVQAAAMAAERRLQDNIWCGSEFYEESGEDENTFSLPNSLDNGCCSEISSNEFDDHVMKVKSRKRSREAADDVSSIKFTKSDQESTFIDLAKAVSESGPTSCSDEMPPIKNYQDSSGEASTSSSISSHNLVHSDQYDTWQCTTCTLVNPPLAPVCELCRTQKPKDNNLKTAMWSCRFCTLENDVKMEKCAVCETWRYSYGPPVASSAPNLGT</sequence>
<accession>A0AAV6W3Z5</accession>
<evidence type="ECO:0000259" key="7">
    <source>
        <dbReference type="PROSITE" id="PS51397"/>
    </source>
</evidence>
<dbReference type="Gene3D" id="2.30.30.380">
    <property type="entry name" value="Zn-finger domain of Sec23/24"/>
    <property type="match status" value="1"/>
</dbReference>
<evidence type="ECO:0000259" key="6">
    <source>
        <dbReference type="PROSITE" id="PS50199"/>
    </source>
</evidence>